<reference evidence="11" key="1">
    <citation type="submission" date="2017-02" db="UniProtKB">
        <authorList>
            <consortium name="WormBaseParasite"/>
        </authorList>
    </citation>
    <scope>IDENTIFICATION</scope>
</reference>
<keyword evidence="10" id="KW-1185">Reference proteome</keyword>
<evidence type="ECO:0000256" key="6">
    <source>
        <dbReference type="ARBA" id="ARBA00023159"/>
    </source>
</evidence>
<sequence length="387" mass="44969">MTSFNKDVLVQYSPAQIEIKSFLNNLLNDVDNMSIHENPKKSCLKRRLTIDDDNDTNGDTYMLPSKSPKISKHVSFSELIVYWFERAQGKCSIPSYGGLPLGMDQKHCSISHFSDCKKFKNFMKHHKARLNKERWDRFAVKQNLYKTSRSRKNVLSISTQNDEESSITEEKRIADDEMRRYTTETKNLLKMPSNVRKNIFEDLKVEIDEDHEKDTHLIRENRKSVGCECEDGICRPNTCLCSVNGIQCYLDSYGNPACSCNKETCFNPEGVIEYKEDIVRCHYDYIKEKEKLLNQLEKCFDGDKKSILEDELKKITSDYALKMIQLKQSPMKKNQYSSPQKSLSIELKITAHEFLFDSPEVNNFNGTKDDTEFVEFPKMPSLITNRS</sequence>
<evidence type="ECO:0000256" key="2">
    <source>
        <dbReference type="ARBA" id="ARBA00008548"/>
    </source>
</evidence>
<evidence type="ECO:0000256" key="7">
    <source>
        <dbReference type="ARBA" id="ARBA00023163"/>
    </source>
</evidence>
<dbReference type="PANTHER" id="PTHR13580:SF9">
    <property type="entry name" value="AXIN1 UP-REGULATED 1, ISOFORM A"/>
    <property type="match status" value="1"/>
</dbReference>
<organism evidence="10 11">
    <name type="scientific">Parastrongyloides trichosuri</name>
    <name type="common">Possum-specific nematode worm</name>
    <dbReference type="NCBI Taxonomy" id="131310"/>
    <lineage>
        <taxon>Eukaryota</taxon>
        <taxon>Metazoa</taxon>
        <taxon>Ecdysozoa</taxon>
        <taxon>Nematoda</taxon>
        <taxon>Chromadorea</taxon>
        <taxon>Rhabditida</taxon>
        <taxon>Tylenchina</taxon>
        <taxon>Panagrolaimomorpha</taxon>
        <taxon>Strongyloidoidea</taxon>
        <taxon>Strongyloididae</taxon>
        <taxon>Parastrongyloides</taxon>
    </lineage>
</organism>
<evidence type="ECO:0000256" key="5">
    <source>
        <dbReference type="ARBA" id="ARBA00023125"/>
    </source>
</evidence>
<evidence type="ECO:0000256" key="3">
    <source>
        <dbReference type="ARBA" id="ARBA00022703"/>
    </source>
</evidence>
<name>A0A0N4ZET9_PARTI</name>
<keyword evidence="7" id="KW-0804">Transcription</keyword>
<comment type="subcellular location">
    <subcellularLocation>
        <location evidence="1">Nucleus</location>
    </subcellularLocation>
</comment>
<evidence type="ECO:0000256" key="8">
    <source>
        <dbReference type="ARBA" id="ARBA00023242"/>
    </source>
</evidence>
<accession>A0A0N4ZET9</accession>
<keyword evidence="3" id="KW-0053">Apoptosis</keyword>
<proteinExistence type="inferred from homology"/>
<dbReference type="GO" id="GO:0043565">
    <property type="term" value="F:sequence-specific DNA binding"/>
    <property type="evidence" value="ECO:0007669"/>
    <property type="project" value="TreeGrafter"/>
</dbReference>
<dbReference type="InterPro" id="IPR023260">
    <property type="entry name" value="Cys/Ser-rich_nuc_prot"/>
</dbReference>
<keyword evidence="5" id="KW-0238">DNA-binding</keyword>
<feature type="domain" description="Cysteine/serine-rich nuclear protein N-terminal" evidence="9">
    <location>
        <begin position="71"/>
        <end position="283"/>
    </location>
</feature>
<dbReference type="GO" id="GO:0000981">
    <property type="term" value="F:DNA-binding transcription factor activity, RNA polymerase II-specific"/>
    <property type="evidence" value="ECO:0007669"/>
    <property type="project" value="TreeGrafter"/>
</dbReference>
<keyword evidence="4" id="KW-0805">Transcription regulation</keyword>
<evidence type="ECO:0000256" key="4">
    <source>
        <dbReference type="ARBA" id="ARBA00023015"/>
    </source>
</evidence>
<keyword evidence="8" id="KW-0539">Nucleus</keyword>
<evidence type="ECO:0000313" key="10">
    <source>
        <dbReference type="Proteomes" id="UP000038045"/>
    </source>
</evidence>
<dbReference type="Pfam" id="PF16019">
    <property type="entry name" value="CSRNP_N"/>
    <property type="match status" value="1"/>
</dbReference>
<dbReference type="PANTHER" id="PTHR13580">
    <property type="entry name" value="TGF-BETA INDUCED APOPTOSIS PROTEIN"/>
    <property type="match status" value="1"/>
</dbReference>
<comment type="similarity">
    <text evidence="2">Belongs to the AXUD1 family.</text>
</comment>
<keyword evidence="6" id="KW-0010">Activator</keyword>
<dbReference type="GO" id="GO:0006915">
    <property type="term" value="P:apoptotic process"/>
    <property type="evidence" value="ECO:0007669"/>
    <property type="project" value="UniProtKB-KW"/>
</dbReference>
<dbReference type="AlphaFoldDB" id="A0A0N4ZET9"/>
<evidence type="ECO:0000313" key="11">
    <source>
        <dbReference type="WBParaSite" id="PTRK_0000627200.1"/>
    </source>
</evidence>
<dbReference type="InterPro" id="IPR031972">
    <property type="entry name" value="CSRNP_N"/>
</dbReference>
<evidence type="ECO:0000259" key="9">
    <source>
        <dbReference type="Pfam" id="PF16019"/>
    </source>
</evidence>
<dbReference type="GO" id="GO:0005634">
    <property type="term" value="C:nucleus"/>
    <property type="evidence" value="ECO:0007669"/>
    <property type="project" value="UniProtKB-SubCell"/>
</dbReference>
<evidence type="ECO:0000256" key="1">
    <source>
        <dbReference type="ARBA" id="ARBA00004123"/>
    </source>
</evidence>
<dbReference type="Proteomes" id="UP000038045">
    <property type="component" value="Unplaced"/>
</dbReference>
<dbReference type="WBParaSite" id="PTRK_0000627200.1">
    <property type="protein sequence ID" value="PTRK_0000627200.1"/>
    <property type="gene ID" value="PTRK_0000627200"/>
</dbReference>
<protein>
    <submittedName>
        <fullName evidence="11">CSRNP_N domain-containing protein</fullName>
    </submittedName>
</protein>